<organism evidence="2 3">
    <name type="scientific">Corynebacterium variabile</name>
    <dbReference type="NCBI Taxonomy" id="1727"/>
    <lineage>
        <taxon>Bacteria</taxon>
        <taxon>Bacillati</taxon>
        <taxon>Actinomycetota</taxon>
        <taxon>Actinomycetes</taxon>
        <taxon>Mycobacteriales</taxon>
        <taxon>Corynebacteriaceae</taxon>
        <taxon>Corynebacterium</taxon>
    </lineage>
</organism>
<name>A0A3B9QXA7_9CORY</name>
<dbReference type="AlphaFoldDB" id="A0A3B9QXA7"/>
<comment type="caution">
    <text evidence="2">The sequence shown here is derived from an EMBL/GenBank/DDBJ whole genome shotgun (WGS) entry which is preliminary data.</text>
</comment>
<reference evidence="2 3" key="1">
    <citation type="journal article" date="2018" name="Nat. Biotechnol.">
        <title>A standardized bacterial taxonomy based on genome phylogeny substantially revises the tree of life.</title>
        <authorList>
            <person name="Parks D.H."/>
            <person name="Chuvochina M."/>
            <person name="Waite D.W."/>
            <person name="Rinke C."/>
            <person name="Skarshewski A."/>
            <person name="Chaumeil P.A."/>
            <person name="Hugenholtz P."/>
        </authorList>
    </citation>
    <scope>NUCLEOTIDE SEQUENCE [LARGE SCALE GENOMIC DNA]</scope>
    <source>
        <strain evidence="2">UBA9851</strain>
    </source>
</reference>
<dbReference type="Proteomes" id="UP000260925">
    <property type="component" value="Unassembled WGS sequence"/>
</dbReference>
<feature type="region of interest" description="Disordered" evidence="1">
    <location>
        <begin position="94"/>
        <end position="114"/>
    </location>
</feature>
<gene>
    <name evidence="2" type="ORF">DCL06_13110</name>
</gene>
<sequence>MGEQHRVRRAGEVTDLRAGRRGVVDDLAGAVDGVGDVQPQGLGLVDGQPDGLGEQVDGALPVRAGGQTVKFQNLAHDVVGGGRVEELGVPDAALGGTEVEQGQDSDLSGLVRLS</sequence>
<accession>A0A3B9QXA7</accession>
<dbReference type="EMBL" id="DMDD01000318">
    <property type="protein sequence ID" value="HAF73552.1"/>
    <property type="molecule type" value="Genomic_DNA"/>
</dbReference>
<proteinExistence type="predicted"/>
<evidence type="ECO:0000313" key="3">
    <source>
        <dbReference type="Proteomes" id="UP000260925"/>
    </source>
</evidence>
<protein>
    <submittedName>
        <fullName evidence="2">Uncharacterized protein</fullName>
    </submittedName>
</protein>
<evidence type="ECO:0000313" key="2">
    <source>
        <dbReference type="EMBL" id="HAF73552.1"/>
    </source>
</evidence>
<evidence type="ECO:0000256" key="1">
    <source>
        <dbReference type="SAM" id="MobiDB-lite"/>
    </source>
</evidence>